<dbReference type="SUPFAM" id="SSF55874">
    <property type="entry name" value="ATPase domain of HSP90 chaperone/DNA topoisomerase II/histidine kinase"/>
    <property type="match status" value="1"/>
</dbReference>
<gene>
    <name evidence="2" type="ORF">L3081_19360</name>
</gene>
<accession>A0ABS9X4H4</accession>
<evidence type="ECO:0000313" key="3">
    <source>
        <dbReference type="Proteomes" id="UP001139646"/>
    </source>
</evidence>
<dbReference type="InterPro" id="IPR036890">
    <property type="entry name" value="HATPase_C_sf"/>
</dbReference>
<dbReference type="InterPro" id="IPR058210">
    <property type="entry name" value="SACS/Nov_dom"/>
</dbReference>
<evidence type="ECO:0000259" key="1">
    <source>
        <dbReference type="Pfam" id="PF25794"/>
    </source>
</evidence>
<feature type="domain" description="Sacsin/Nov" evidence="1">
    <location>
        <begin position="9"/>
        <end position="231"/>
    </location>
</feature>
<dbReference type="InterPro" id="IPR052972">
    <property type="entry name" value="Sacsin_chaperone_reg"/>
</dbReference>
<proteinExistence type="predicted"/>
<dbReference type="RefSeq" id="WP_242287864.1">
    <property type="nucleotide sequence ID" value="NZ_JAKKSL010000004.1"/>
</dbReference>
<evidence type="ECO:0000313" key="2">
    <source>
        <dbReference type="EMBL" id="MCI2285148.1"/>
    </source>
</evidence>
<sequence length="1059" mass="122721">MSFEVNYEEDLVSRIRDLIDGYSKNSILKEYLQNADDSNATELIVTFDKRRHSSLTDSKFEVASGPSLLLFNNSQFKEKDFKSIVKISAQGKVDDPNSTGRFGQGFSSGFSICDHPTFISNGRAYWFDVLKSAVAKGNNKSIQGWDLGQDHEEISEWLTTFNLDNENPGTTFRLPLRHKNTARLGNISHEEFTFDDFLIWCDEWKDNSSGLLFLRHIQKLTLQEINENNEKIIHVEISTENTKEIHDISKQIQNEFTDGLLNICSGRKNRAEELPLFTYQHHFKINHYDREKQAVHKTEESWAVVNGLFRGENDVLIDQAIKVLNISPNPRKVLPWAGVAIRLDEKGNVKKLEKSNYHAFLPLPIKSKHSVNIHGWFDLNPKRTEITYDGSGNDKEILIEWNQLLFKEAIGCAWAYLIDFIKLNCSSTIYYSLWPKNNDDEFDEYLLDGFYNTIYELACLKTKYKKETIWSKSTDEIYYLPKTTKNLFEAIKEHFSIISPKPPLNVINGFRDIETELKIISPVQVRNFLTEEAENIEFPVDLNSIPITMISKLEWLKSILIYCAEADDDQDFSYLDSLPLELTIDNKVNIISGNRLLDNSPRLSVFELDKSLFIHPEIIEIVKNAEELPPSWLVPSLNNYLTVLNEHIESYDRTKKEWLKNVISLIVKANEVEILDALGQIHELEIVCQHDSTFAKLQTSKNSPFFVKENEVSNIHFLLGTGLSTVHPEYLDIYNPILKWNKHGLIKEFNSHTLAKYLLLVPVDDYQFFNQKPTREYLIDILAQDLTWMDDLNSNEKKYLNEMPFIATESGNVYSKSEDVKLYLPAGFVPPKHIQKLKGEFEIIHTNDDREHRMYLKMEIEEQTPQNYLKQVILPFIDNSPLVEDVIKISEWLANNWKTLVKDLSEDEESELKLSLSSAHFVIDSERNLNLASNYYHPSFFATLPKTIQDKKYSPYKFESPETQSNWLDLLSKIGISNTVIPEHIVNVVNSIVAEENVLKSVELINFISNFFEIFEDMKFENKNILIYLSKRLGFLPKEFVEGCCVQRKSIKSYEHQMS</sequence>
<name>A0ABS9X4H4_9GAMM</name>
<dbReference type="NCBIfam" id="NF047352">
    <property type="entry name" value="P_loop_sacsin"/>
    <property type="match status" value="1"/>
</dbReference>
<protein>
    <recommendedName>
        <fullName evidence="1">Sacsin/Nov domain-containing protein</fullName>
    </recommendedName>
</protein>
<reference evidence="2" key="1">
    <citation type="submission" date="2022-01" db="EMBL/GenBank/DDBJ databases">
        <title>Colwellia maritima, isolated from seawater.</title>
        <authorList>
            <person name="Kristyanto S."/>
            <person name="Jung J."/>
            <person name="Jeon C.O."/>
        </authorList>
    </citation>
    <scope>NUCLEOTIDE SEQUENCE</scope>
    <source>
        <strain evidence="2">MSW7</strain>
    </source>
</reference>
<dbReference type="PANTHER" id="PTHR15600">
    <property type="entry name" value="SACSIN"/>
    <property type="match status" value="1"/>
</dbReference>
<dbReference type="EMBL" id="JAKKSL010000004">
    <property type="protein sequence ID" value="MCI2285148.1"/>
    <property type="molecule type" value="Genomic_DNA"/>
</dbReference>
<keyword evidence="3" id="KW-1185">Reference proteome</keyword>
<dbReference type="PANTHER" id="PTHR15600:SF42">
    <property type="entry name" value="SACSIN"/>
    <property type="match status" value="1"/>
</dbReference>
<organism evidence="2 3">
    <name type="scientific">Colwellia maritima</name>
    <dbReference type="NCBI Taxonomy" id="2912588"/>
    <lineage>
        <taxon>Bacteria</taxon>
        <taxon>Pseudomonadati</taxon>
        <taxon>Pseudomonadota</taxon>
        <taxon>Gammaproteobacteria</taxon>
        <taxon>Alteromonadales</taxon>
        <taxon>Colwelliaceae</taxon>
        <taxon>Colwellia</taxon>
    </lineage>
</organism>
<comment type="caution">
    <text evidence="2">The sequence shown here is derived from an EMBL/GenBank/DDBJ whole genome shotgun (WGS) entry which is preliminary data.</text>
</comment>
<dbReference type="Proteomes" id="UP001139646">
    <property type="component" value="Unassembled WGS sequence"/>
</dbReference>
<dbReference type="Pfam" id="PF25794">
    <property type="entry name" value="SACS"/>
    <property type="match status" value="1"/>
</dbReference>